<comment type="subcellular location">
    <subcellularLocation>
        <location evidence="1">Cell membrane</location>
        <topology evidence="1">Multi-pass membrane protein</topology>
    </subcellularLocation>
</comment>
<accession>A0A0U3LUJ9</accession>
<organism evidence="7 8">
    <name type="scientific">Roseateles depolymerans</name>
    <dbReference type="NCBI Taxonomy" id="76731"/>
    <lineage>
        <taxon>Bacteria</taxon>
        <taxon>Pseudomonadati</taxon>
        <taxon>Pseudomonadota</taxon>
        <taxon>Betaproteobacteria</taxon>
        <taxon>Burkholderiales</taxon>
        <taxon>Sphaerotilaceae</taxon>
        <taxon>Roseateles</taxon>
    </lineage>
</organism>
<name>A0A0U3LUJ9_9BURK</name>
<keyword evidence="3" id="KW-0812">Transmembrane</keyword>
<dbReference type="NCBIfam" id="TIGR01667">
    <property type="entry name" value="YCCS_YHFK"/>
    <property type="match status" value="1"/>
</dbReference>
<dbReference type="KEGG" id="rdp:RD2015_4299"/>
<sequence>MLSAGEVRGWGQWAYQLWQREAVSGSLRALLALACVMAGCWWAGRMSAALPLLLGVIASALAETDDSWQGRLRVQVITLLCFAVMALAVQASLGHPWLLGGLLAAAAVGLTLLGALGERYRTMAFATLVLAIYASLSSKPHAVEAIAFLLLGAAWYGAISVLWAALLPTPPVRQHLAAVYESLGEYLRLKSGLLEPVRGADLEGRRVALALQSGRVVDALSRCKEALFSRSGAGTPAPWLREAMQAYLVAQDVHERTSSSHEHYEVLSQQFFHSDVLYRCQRLLALLGRDCRSLARHIRRQPPWKRHGTTAHAIEDLHEALRHVEQTPGPWTEGRARGLAALRGLAANLSALDRSLSSALQPPEQSADTTLLDRDPRSLSEAWQRLRAQWNWSAPLLRHALRLAVALTAGYAVMLSTGDSHGFWILLTIVFVCQPQYGATLTRLAQRISGTVLGLVVGWALLRLFPDLLLQAGFTVAAGVVFFATRHTRYTLATAAITSLVLLSFNQAGDGFGLILPRLLDTVAGSVIAGLAVWLILPSWQSHQLHRLAGQAARAQAQYLREIMAQYQSGKRDHLAYRLARRNAHLADGALSRALAAMRLEPARARMLAPQGMRFLVLSHTLLNYLSALGAHRNQRLALSDEAAPSRAAHLLVTTLESMANALEAQPPGVAQDLDLPQDLMTALMTPASASEPGADTLRLVQAQLALSLRLLPELHAQAVALVAPPQDDVDGAGDGAAGDLRLSRFR</sequence>
<dbReference type="Pfam" id="PF12805">
    <property type="entry name" value="FUSC-like"/>
    <property type="match status" value="1"/>
</dbReference>
<dbReference type="PATRIC" id="fig|76731.3.peg.4405"/>
<evidence type="ECO:0000256" key="6">
    <source>
        <dbReference type="ARBA" id="ARBA00043993"/>
    </source>
</evidence>
<dbReference type="InterPro" id="IPR010019">
    <property type="entry name" value="Integral_membrane_YccS"/>
</dbReference>
<keyword evidence="8" id="KW-1185">Reference proteome</keyword>
<evidence type="ECO:0000313" key="7">
    <source>
        <dbReference type="EMBL" id="ALV08743.1"/>
    </source>
</evidence>
<dbReference type="STRING" id="76731.RD2015_4299"/>
<dbReference type="PANTHER" id="PTHR30509">
    <property type="entry name" value="P-HYDROXYBENZOIC ACID EFFLUX PUMP SUBUNIT-RELATED"/>
    <property type="match status" value="1"/>
</dbReference>
<dbReference type="InterPro" id="IPR049453">
    <property type="entry name" value="Memb_transporter_dom"/>
</dbReference>
<evidence type="ECO:0000256" key="2">
    <source>
        <dbReference type="ARBA" id="ARBA00022475"/>
    </source>
</evidence>
<dbReference type="PANTHER" id="PTHR30509:SF8">
    <property type="entry name" value="INNER MEMBRANE PROTEIN YCCS"/>
    <property type="match status" value="1"/>
</dbReference>
<reference evidence="7 8" key="1">
    <citation type="submission" date="2015-12" db="EMBL/GenBank/DDBJ databases">
        <title>Complete genome of Roseateles depolymerans KCTC 42856.</title>
        <authorList>
            <person name="Kim K.M."/>
        </authorList>
    </citation>
    <scope>NUCLEOTIDE SEQUENCE [LARGE SCALE GENOMIC DNA]</scope>
    <source>
        <strain evidence="7 8">KCTC 42856</strain>
    </source>
</reference>
<protein>
    <submittedName>
        <fullName evidence="7">YccS/YhfK family integral membrane protein</fullName>
    </submittedName>
</protein>
<dbReference type="InterPro" id="IPR032692">
    <property type="entry name" value="YccS_N"/>
</dbReference>
<dbReference type="RefSeq" id="WP_232309850.1">
    <property type="nucleotide sequence ID" value="NZ_CP013729.1"/>
</dbReference>
<dbReference type="Proteomes" id="UP000060699">
    <property type="component" value="Chromosome"/>
</dbReference>
<evidence type="ECO:0000256" key="5">
    <source>
        <dbReference type="ARBA" id="ARBA00023136"/>
    </source>
</evidence>
<evidence type="ECO:0000256" key="4">
    <source>
        <dbReference type="ARBA" id="ARBA00022989"/>
    </source>
</evidence>
<dbReference type="EMBL" id="CP013729">
    <property type="protein sequence ID" value="ALV08743.1"/>
    <property type="molecule type" value="Genomic_DNA"/>
</dbReference>
<dbReference type="Pfam" id="PF13515">
    <property type="entry name" value="FUSC_2"/>
    <property type="match status" value="1"/>
</dbReference>
<comment type="similarity">
    <text evidence="6">Belongs to the YccS/YhfK family.</text>
</comment>
<proteinExistence type="inferred from homology"/>
<keyword evidence="2" id="KW-1003">Cell membrane</keyword>
<dbReference type="GO" id="GO:0005886">
    <property type="term" value="C:plasma membrane"/>
    <property type="evidence" value="ECO:0007669"/>
    <property type="project" value="UniProtKB-SubCell"/>
</dbReference>
<dbReference type="AlphaFoldDB" id="A0A0U3LUJ9"/>
<evidence type="ECO:0000256" key="3">
    <source>
        <dbReference type="ARBA" id="ARBA00022692"/>
    </source>
</evidence>
<dbReference type="NCBIfam" id="TIGR01666">
    <property type="entry name" value="YCCS"/>
    <property type="match status" value="1"/>
</dbReference>
<keyword evidence="5" id="KW-0472">Membrane</keyword>
<keyword evidence="4" id="KW-1133">Transmembrane helix</keyword>
<gene>
    <name evidence="7" type="ORF">RD2015_4299</name>
</gene>
<evidence type="ECO:0000256" key="1">
    <source>
        <dbReference type="ARBA" id="ARBA00004651"/>
    </source>
</evidence>
<evidence type="ECO:0000313" key="8">
    <source>
        <dbReference type="Proteomes" id="UP000060699"/>
    </source>
</evidence>
<dbReference type="InterPro" id="IPR010020">
    <property type="entry name" value="Integral_membrane_YCCS_YHJK"/>
</dbReference>